<evidence type="ECO:0000313" key="3">
    <source>
        <dbReference type="Proteomes" id="UP001556118"/>
    </source>
</evidence>
<reference evidence="2 3" key="1">
    <citation type="submission" date="2024-06" db="EMBL/GenBank/DDBJ databases">
        <title>Novosphingobium rhizovicinus M1R2S20.</title>
        <authorList>
            <person name="Sun J.-Q."/>
        </authorList>
    </citation>
    <scope>NUCLEOTIDE SEQUENCE [LARGE SCALE GENOMIC DNA]</scope>
    <source>
        <strain evidence="2 3">M1R2S20</strain>
    </source>
</reference>
<feature type="domain" description="Stability determinant" evidence="1">
    <location>
        <begin position="15"/>
        <end position="47"/>
    </location>
</feature>
<sequence length="61" mass="6679">MTAHSPIVSEFATSEEAAAYEEWLKAKVAASLADERPPVAHDVAMAEVQAIIEEARQRKRA</sequence>
<dbReference type="RefSeq" id="WP_367767759.1">
    <property type="nucleotide sequence ID" value="NZ_JBFNXR010000012.1"/>
</dbReference>
<evidence type="ECO:0000259" key="1">
    <source>
        <dbReference type="Pfam" id="PF21217"/>
    </source>
</evidence>
<name>A0ABV3R6C9_9SPHN</name>
<keyword evidence="3" id="KW-1185">Reference proteome</keyword>
<proteinExistence type="predicted"/>
<accession>A0ABV3R6C9</accession>
<evidence type="ECO:0000313" key="2">
    <source>
        <dbReference type="EMBL" id="MEW9853643.1"/>
    </source>
</evidence>
<gene>
    <name evidence="2" type="ORF">ABUH87_00345</name>
</gene>
<comment type="caution">
    <text evidence="2">The sequence shown here is derived from an EMBL/GenBank/DDBJ whole genome shotgun (WGS) entry which is preliminary data.</text>
</comment>
<dbReference type="Pfam" id="PF21217">
    <property type="entry name" value="PaaA2"/>
    <property type="match status" value="1"/>
</dbReference>
<dbReference type="InterPro" id="IPR048851">
    <property type="entry name" value="PaaA2_dom"/>
</dbReference>
<dbReference type="Gene3D" id="6.20.450.20">
    <property type="match status" value="1"/>
</dbReference>
<organism evidence="2 3">
    <name type="scientific">Novosphingobium rhizovicinum</name>
    <dbReference type="NCBI Taxonomy" id="3228928"/>
    <lineage>
        <taxon>Bacteria</taxon>
        <taxon>Pseudomonadati</taxon>
        <taxon>Pseudomonadota</taxon>
        <taxon>Alphaproteobacteria</taxon>
        <taxon>Sphingomonadales</taxon>
        <taxon>Sphingomonadaceae</taxon>
        <taxon>Novosphingobium</taxon>
    </lineage>
</organism>
<dbReference type="Proteomes" id="UP001556118">
    <property type="component" value="Unassembled WGS sequence"/>
</dbReference>
<dbReference type="EMBL" id="JBFNXR010000012">
    <property type="protein sequence ID" value="MEW9853643.1"/>
    <property type="molecule type" value="Genomic_DNA"/>
</dbReference>
<protein>
    <submittedName>
        <fullName evidence="2">Stability determinant</fullName>
    </submittedName>
</protein>